<feature type="chain" id="PRO_5039713107" description="Beta-lactamase" evidence="7">
    <location>
        <begin position="26"/>
        <end position="319"/>
    </location>
</feature>
<dbReference type="eggNOG" id="COG2367">
    <property type="taxonomic scope" value="Bacteria"/>
</dbReference>
<dbReference type="Proteomes" id="UP000183413">
    <property type="component" value="Unassembled WGS sequence"/>
</dbReference>
<feature type="compositionally biased region" description="Polar residues" evidence="6">
    <location>
        <begin position="31"/>
        <end position="49"/>
    </location>
</feature>
<organism evidence="9 10">
    <name type="scientific">Actinomadura madurae</name>
    <dbReference type="NCBI Taxonomy" id="1993"/>
    <lineage>
        <taxon>Bacteria</taxon>
        <taxon>Bacillati</taxon>
        <taxon>Actinomycetota</taxon>
        <taxon>Actinomycetes</taxon>
        <taxon>Streptosporangiales</taxon>
        <taxon>Thermomonosporaceae</taxon>
        <taxon>Actinomadura</taxon>
    </lineage>
</organism>
<dbReference type="InterPro" id="IPR000871">
    <property type="entry name" value="Beta-lactam_class-A"/>
</dbReference>
<feature type="signal peptide" evidence="7">
    <location>
        <begin position="1"/>
        <end position="25"/>
    </location>
</feature>
<accession>A0A1I5CVJ3</accession>
<dbReference type="InterPro" id="IPR012338">
    <property type="entry name" value="Beta-lactam/transpept-like"/>
</dbReference>
<proteinExistence type="inferred from homology"/>
<dbReference type="GO" id="GO:0008800">
    <property type="term" value="F:beta-lactamase activity"/>
    <property type="evidence" value="ECO:0007669"/>
    <property type="project" value="UniProtKB-UniRule"/>
</dbReference>
<dbReference type="PANTHER" id="PTHR35333">
    <property type="entry name" value="BETA-LACTAMASE"/>
    <property type="match status" value="1"/>
</dbReference>
<evidence type="ECO:0000256" key="3">
    <source>
        <dbReference type="ARBA" id="ARBA00022801"/>
    </source>
</evidence>
<dbReference type="PRINTS" id="PR00118">
    <property type="entry name" value="BLACTAMASEA"/>
</dbReference>
<dbReference type="EMBL" id="FOVH01000003">
    <property type="protein sequence ID" value="SFN91020.1"/>
    <property type="molecule type" value="Genomic_DNA"/>
</dbReference>
<dbReference type="RefSeq" id="WP_021594620.1">
    <property type="nucleotide sequence ID" value="NZ_FOVH01000003.1"/>
</dbReference>
<evidence type="ECO:0000259" key="8">
    <source>
        <dbReference type="Pfam" id="PF13354"/>
    </source>
</evidence>
<evidence type="ECO:0000256" key="2">
    <source>
        <dbReference type="ARBA" id="ARBA00012865"/>
    </source>
</evidence>
<evidence type="ECO:0000256" key="4">
    <source>
        <dbReference type="ARBA" id="ARBA00023251"/>
    </source>
</evidence>
<protein>
    <recommendedName>
        <fullName evidence="2 5">Beta-lactamase</fullName>
        <ecNumber evidence="2 5">3.5.2.6</ecNumber>
    </recommendedName>
</protein>
<dbReference type="AlphaFoldDB" id="A0A1I5CVJ3"/>
<dbReference type="InterPro" id="IPR045155">
    <property type="entry name" value="Beta-lactam_cat"/>
</dbReference>
<dbReference type="STRING" id="1993.SAMN04489713_103398"/>
<keyword evidence="4 5" id="KW-0046">Antibiotic resistance</keyword>
<evidence type="ECO:0000256" key="1">
    <source>
        <dbReference type="ARBA" id="ARBA00009009"/>
    </source>
</evidence>
<dbReference type="EC" id="3.5.2.6" evidence="2 5"/>
<dbReference type="GO" id="GO:0030655">
    <property type="term" value="P:beta-lactam antibiotic catabolic process"/>
    <property type="evidence" value="ECO:0007669"/>
    <property type="project" value="InterPro"/>
</dbReference>
<evidence type="ECO:0000256" key="5">
    <source>
        <dbReference type="RuleBase" id="RU361140"/>
    </source>
</evidence>
<dbReference type="PROSITE" id="PS00146">
    <property type="entry name" value="BETA_LACTAMASE_A"/>
    <property type="match status" value="1"/>
</dbReference>
<dbReference type="InterPro" id="IPR023650">
    <property type="entry name" value="Beta-lactam_class-A_AS"/>
</dbReference>
<sequence length="319" mass="33893">MTTHAPHIRRFGAAALALSTLAGIAGCGAGSETSTRNAAPRSNTSQVATSPDPAQAEVTERIKRLEAARHTRIGAFAIDSGTGRFVGHRADESFPFASTFKAMACGAVLRKARQSAPGLLDKVIHYTKDDLVEYSPVTEQHVDTGMTVADLCHAAITQSDNTAGNLVLRQIGGPAGLTAFLRTLGDRVSRSDRWETALNDWRPGEKRDTTAPRPWANDLRALTTGDALVPADRRRLIGWMKATVTGDKRIRAGLPKSWTVGDKTGTAGVYGNANDIAIAYPKSGAPLIIVITTTRPGAEDEADETSIARTATILANALR</sequence>
<evidence type="ECO:0000313" key="10">
    <source>
        <dbReference type="Proteomes" id="UP000183413"/>
    </source>
</evidence>
<dbReference type="NCBIfam" id="NF033103">
    <property type="entry name" value="bla_class_A"/>
    <property type="match status" value="1"/>
</dbReference>
<dbReference type="SUPFAM" id="SSF56601">
    <property type="entry name" value="beta-lactamase/transpeptidase-like"/>
    <property type="match status" value="1"/>
</dbReference>
<feature type="domain" description="Beta-lactamase class A catalytic" evidence="8">
    <location>
        <begin position="76"/>
        <end position="293"/>
    </location>
</feature>
<dbReference type="InParanoid" id="A0A1I5CVJ3"/>
<feature type="region of interest" description="Disordered" evidence="6">
    <location>
        <begin position="29"/>
        <end position="55"/>
    </location>
</feature>
<dbReference type="Gene3D" id="3.40.710.10">
    <property type="entry name" value="DD-peptidase/beta-lactamase superfamily"/>
    <property type="match status" value="1"/>
</dbReference>
<evidence type="ECO:0000313" key="9">
    <source>
        <dbReference type="EMBL" id="SFN91020.1"/>
    </source>
</evidence>
<comment type="catalytic activity">
    <reaction evidence="5">
        <text>a beta-lactam + H2O = a substituted beta-amino acid</text>
        <dbReference type="Rhea" id="RHEA:20401"/>
        <dbReference type="ChEBI" id="CHEBI:15377"/>
        <dbReference type="ChEBI" id="CHEBI:35627"/>
        <dbReference type="ChEBI" id="CHEBI:140347"/>
        <dbReference type="EC" id="3.5.2.6"/>
    </reaction>
</comment>
<dbReference type="PANTHER" id="PTHR35333:SF3">
    <property type="entry name" value="BETA-LACTAMASE-TYPE TRANSPEPTIDASE FOLD CONTAINING PROTEIN"/>
    <property type="match status" value="1"/>
</dbReference>
<keyword evidence="10" id="KW-1185">Reference proteome</keyword>
<gene>
    <name evidence="9" type="ORF">SAMN04489713_103398</name>
</gene>
<keyword evidence="3 5" id="KW-0378">Hydrolase</keyword>
<reference evidence="9 10" key="1">
    <citation type="submission" date="2016-10" db="EMBL/GenBank/DDBJ databases">
        <authorList>
            <person name="de Groot N.N."/>
        </authorList>
    </citation>
    <scope>NUCLEOTIDE SEQUENCE [LARGE SCALE GENOMIC DNA]</scope>
    <source>
        <strain evidence="9 10">DSM 43067</strain>
    </source>
</reference>
<comment type="similarity">
    <text evidence="1 5">Belongs to the class-A beta-lactamase family.</text>
</comment>
<evidence type="ECO:0000256" key="7">
    <source>
        <dbReference type="SAM" id="SignalP"/>
    </source>
</evidence>
<name>A0A1I5CVJ3_9ACTN</name>
<keyword evidence="7" id="KW-0732">Signal</keyword>
<dbReference type="GO" id="GO:0046677">
    <property type="term" value="P:response to antibiotic"/>
    <property type="evidence" value="ECO:0007669"/>
    <property type="project" value="UniProtKB-UniRule"/>
</dbReference>
<evidence type="ECO:0000256" key="6">
    <source>
        <dbReference type="SAM" id="MobiDB-lite"/>
    </source>
</evidence>
<dbReference type="Pfam" id="PF13354">
    <property type="entry name" value="Beta-lactamase2"/>
    <property type="match status" value="1"/>
</dbReference>